<dbReference type="PATRIC" id="fig|573.1921.peg.5864"/>
<organism evidence="1">
    <name type="scientific">Klebsiella pneumoniae</name>
    <dbReference type="NCBI Taxonomy" id="573"/>
    <lineage>
        <taxon>Bacteria</taxon>
        <taxon>Pseudomonadati</taxon>
        <taxon>Pseudomonadota</taxon>
        <taxon>Gammaproteobacteria</taxon>
        <taxon>Enterobacterales</taxon>
        <taxon>Enterobacteriaceae</taxon>
        <taxon>Klebsiella/Raoultella group</taxon>
        <taxon>Klebsiella</taxon>
        <taxon>Klebsiella pneumoniae complex</taxon>
    </lineage>
</organism>
<dbReference type="Gene3D" id="3.40.50.300">
    <property type="entry name" value="P-loop containing nucleotide triphosphate hydrolases"/>
    <property type="match status" value="1"/>
</dbReference>
<geneLocation type="plasmid" evidence="1">
    <name>pB-3002cz</name>
</geneLocation>
<name>A0A0C5H2V1_KLEPN</name>
<dbReference type="SUPFAM" id="SSF52540">
    <property type="entry name" value="P-loop containing nucleoside triphosphate hydrolases"/>
    <property type="match status" value="1"/>
</dbReference>
<sequence>MSLMNAIEDFITTISRNTVSDAMPDYCDLRTIVNLTDSDRNFYPDMQVPFIAVTEAGHYASTFEVQGGFCEMDEDAPASQKFSFDGFINKVATAMATDFKSPGHKISVVIENDPSLGKSELKRLMAHQFRSIARTGVGMADILDEKIAKISPWVSRERVWLTCWTGRETLSPQELKSDMHRISKLASKAPKTQFGQVPAFSELTGLKIRHDAFLSTIKTALFDGGDGQLIDLIDVHQLGREIRHQVDRKGTDEAYRPVLASDRVRPHGKRNREDASPFFAPWLNYQLMGIDADAENNFININGMWHATLSVSMGPQQLLTFAQLKARIPRSVPYRIRMDVMPGGLKSLSWKGTLLTYTAFIPPLRPIWEAVEELKKRNRHDPVCVVTIVASTWGETKEEATLNLTLLTKAFQGWGVCEVTSTFGNPYRAWASTLLTARTGGGPHNLHLPLKDALSLLPLSRPASAWSDDASIVFPTPDGKIIPVGLASSKQNKHTEVIVGEPGSGKSLIMNMLSNAIVCNAQQKLPFIAVVDKGYSAQGQIQLIRDSLPPERKDEAIGWALRNHSDHCRNMFDIQLGARYPIAPELTWMKSMLTAMCIDSNTGLPPNSRDIDVLLERIISMAYRDKDETSPNKFSDGASPEITRALKASGLWFRHDAEWWDECPWYDVRDMLFSAGYVKEAQLAQFLAVPELSDMSQYINSPEIKASFGKVCRDNSQELLTDYIARVLSQACNTYKMLAGRTRFIINPATRIIAIDLNNVVGDKSAEGQLRTGIMYLFAGQISGGDFILPQYRKELMEAVPDMYRALHAEKIDQLDQEVKSKYYDELHNAKDVPFIFPMLETQDREQRKFGIRTVLCSQYVTDFPDSVLKSANSVYVMHCRPEDKQALIDHYQVPEVTIKKFMQIPKGPAADGSGTSLLAVFRTKAGRIAHILKNTAGPKELWALSSTQGDTALRDYLYDELDGPTARAILAENFEHGSAQRVIEFRRKKAGEQDAGNVTRHLAREIIEKRGYRL</sequence>
<accession>A0A0C5H2V1</accession>
<keyword evidence="1" id="KW-0614">Plasmid</keyword>
<reference evidence="1" key="1">
    <citation type="journal article" date="2015" name="Antimicrob. Agents Chemother.">
        <title>Complete nucleotide sequences of two NDM-1-encoding plasmids from the same sequence type 11 Klebsiella pneumoniae strain.</title>
        <authorList>
            <person name="Studentova V."/>
            <person name="Dobiasova H."/>
            <person name="Hedlova D."/>
            <person name="Dolejska M."/>
            <person name="Papagiannitsis C.C."/>
            <person name="Hrabak J."/>
        </authorList>
    </citation>
    <scope>NUCLEOTIDE SEQUENCE</scope>
    <source>
        <strain evidence="1">Kpn-3002cz</strain>
        <plasmid evidence="1">pB-3002cz</plasmid>
    </source>
</reference>
<dbReference type="EMBL" id="KJ958926">
    <property type="protein sequence ID" value="AJP18469.1"/>
    <property type="molecule type" value="Genomic_DNA"/>
</dbReference>
<dbReference type="RefSeq" id="WP_015632435.1">
    <property type="nucleotide sequence ID" value="NZ_CABFWU010000003.1"/>
</dbReference>
<evidence type="ECO:0000313" key="1">
    <source>
        <dbReference type="EMBL" id="AJP18469.1"/>
    </source>
</evidence>
<protein>
    <submittedName>
        <fullName evidence="1">TraU</fullName>
    </submittedName>
</protein>
<dbReference type="AlphaFoldDB" id="A0A0C5H2V1"/>
<dbReference type="InterPro" id="IPR027417">
    <property type="entry name" value="P-loop_NTPase"/>
</dbReference>
<proteinExistence type="predicted"/>